<accession>A0A176S221</accession>
<feature type="non-terminal residue" evidence="1">
    <location>
        <position position="67"/>
    </location>
</feature>
<proteinExistence type="predicted"/>
<reference evidence="1 2" key="1">
    <citation type="submission" date="2016-05" db="EMBL/GenBank/DDBJ databases">
        <title>Single-cell genome of chain-forming Candidatus Thiomargarita nelsonii and comparison to other large sulfur-oxidizing bacteria.</title>
        <authorList>
            <person name="Winkel M."/>
            <person name="Salman V."/>
            <person name="Woyke T."/>
            <person name="Schulz-Vogt H."/>
            <person name="Richter M."/>
            <person name="Flood B."/>
            <person name="Bailey J."/>
            <person name="Amann R."/>
            <person name="Mussmann M."/>
        </authorList>
    </citation>
    <scope>NUCLEOTIDE SEQUENCE [LARGE SCALE GENOMIC DNA]</scope>
    <source>
        <strain evidence="1 2">THI036</strain>
    </source>
</reference>
<comment type="caution">
    <text evidence="1">The sequence shown here is derived from an EMBL/GenBank/DDBJ whole genome shotgun (WGS) entry which is preliminary data.</text>
</comment>
<name>A0A176S221_9GAMM</name>
<dbReference type="EMBL" id="LUTY01001261">
    <property type="protein sequence ID" value="OAD21968.1"/>
    <property type="molecule type" value="Genomic_DNA"/>
</dbReference>
<gene>
    <name evidence="1" type="ORF">THIOM_002248</name>
</gene>
<evidence type="ECO:0000313" key="2">
    <source>
        <dbReference type="Proteomes" id="UP000076962"/>
    </source>
</evidence>
<keyword evidence="2" id="KW-1185">Reference proteome</keyword>
<organism evidence="1 2">
    <name type="scientific">Candidatus Thiomargarita nelsonii</name>
    <dbReference type="NCBI Taxonomy" id="1003181"/>
    <lineage>
        <taxon>Bacteria</taxon>
        <taxon>Pseudomonadati</taxon>
        <taxon>Pseudomonadota</taxon>
        <taxon>Gammaproteobacteria</taxon>
        <taxon>Thiotrichales</taxon>
        <taxon>Thiotrichaceae</taxon>
        <taxon>Thiomargarita</taxon>
    </lineage>
</organism>
<sequence length="67" mass="7753">MNHETANELLLYCLSGEHDESRAARLEQLSNSDWNDVIQQSRRHGVTPLLYQRLKTQHLNVNIPANI</sequence>
<dbReference type="AlphaFoldDB" id="A0A176S221"/>
<evidence type="ECO:0000313" key="1">
    <source>
        <dbReference type="EMBL" id="OAD21968.1"/>
    </source>
</evidence>
<dbReference type="Proteomes" id="UP000076962">
    <property type="component" value="Unassembled WGS sequence"/>
</dbReference>
<protein>
    <submittedName>
        <fullName evidence="1">Uncharacterized protein</fullName>
    </submittedName>
</protein>